<evidence type="ECO:0000256" key="1">
    <source>
        <dbReference type="ARBA" id="ARBA00005446"/>
    </source>
</evidence>
<dbReference type="GO" id="GO:0005694">
    <property type="term" value="C:chromosome"/>
    <property type="evidence" value="ECO:0007669"/>
    <property type="project" value="TreeGrafter"/>
</dbReference>
<gene>
    <name evidence="8" type="ORF">BDN70DRAFT_817547</name>
</gene>
<dbReference type="SUPFAM" id="SSF52540">
    <property type="entry name" value="P-loop containing nucleoside triphosphate hydrolases"/>
    <property type="match status" value="2"/>
</dbReference>
<dbReference type="InterPro" id="IPR014001">
    <property type="entry name" value="Helicase_ATP-bd"/>
</dbReference>
<dbReference type="GO" id="GO:0009378">
    <property type="term" value="F:four-way junction helicase activity"/>
    <property type="evidence" value="ECO:0007669"/>
    <property type="project" value="TreeGrafter"/>
</dbReference>
<evidence type="ECO:0000256" key="5">
    <source>
        <dbReference type="ARBA" id="ARBA00034808"/>
    </source>
</evidence>
<dbReference type="SMART" id="SM00487">
    <property type="entry name" value="DEXDc"/>
    <property type="match status" value="1"/>
</dbReference>
<comment type="similarity">
    <text evidence="1">Belongs to the helicase family. RecQ subfamily.</text>
</comment>
<keyword evidence="2" id="KW-0238">DNA-binding</keyword>
<dbReference type="InterPro" id="IPR011545">
    <property type="entry name" value="DEAD/DEAH_box_helicase_dom"/>
</dbReference>
<evidence type="ECO:0000259" key="7">
    <source>
        <dbReference type="PROSITE" id="PS51192"/>
    </source>
</evidence>
<evidence type="ECO:0000313" key="9">
    <source>
        <dbReference type="Proteomes" id="UP000807469"/>
    </source>
</evidence>
<evidence type="ECO:0000256" key="2">
    <source>
        <dbReference type="ARBA" id="ARBA00023125"/>
    </source>
</evidence>
<dbReference type="GO" id="GO:0003677">
    <property type="term" value="F:DNA binding"/>
    <property type="evidence" value="ECO:0007669"/>
    <property type="project" value="UniProtKB-KW"/>
</dbReference>
<dbReference type="Gene3D" id="3.40.50.300">
    <property type="entry name" value="P-loop containing nucleotide triphosphate hydrolases"/>
    <property type="match status" value="1"/>
</dbReference>
<dbReference type="GO" id="GO:0006310">
    <property type="term" value="P:DNA recombination"/>
    <property type="evidence" value="ECO:0007669"/>
    <property type="project" value="TreeGrafter"/>
</dbReference>
<dbReference type="GO" id="GO:0016787">
    <property type="term" value="F:hydrolase activity"/>
    <property type="evidence" value="ECO:0007669"/>
    <property type="project" value="UniProtKB-KW"/>
</dbReference>
<evidence type="ECO:0000256" key="3">
    <source>
        <dbReference type="ARBA" id="ARBA00023235"/>
    </source>
</evidence>
<evidence type="ECO:0000256" key="6">
    <source>
        <dbReference type="SAM" id="MobiDB-lite"/>
    </source>
</evidence>
<dbReference type="PANTHER" id="PTHR13710:SF105">
    <property type="entry name" value="ATP-DEPENDENT DNA HELICASE Q1"/>
    <property type="match status" value="1"/>
</dbReference>
<dbReference type="PANTHER" id="PTHR13710">
    <property type="entry name" value="DNA HELICASE RECQ FAMILY MEMBER"/>
    <property type="match status" value="1"/>
</dbReference>
<dbReference type="CDD" id="cd17920">
    <property type="entry name" value="DEXHc_RecQ"/>
    <property type="match status" value="1"/>
</dbReference>
<feature type="domain" description="Helicase ATP-binding" evidence="7">
    <location>
        <begin position="61"/>
        <end position="232"/>
    </location>
</feature>
<evidence type="ECO:0000313" key="8">
    <source>
        <dbReference type="EMBL" id="KAF9473221.1"/>
    </source>
</evidence>
<feature type="region of interest" description="Disordered" evidence="6">
    <location>
        <begin position="1"/>
        <end position="20"/>
    </location>
</feature>
<dbReference type="EC" id="5.6.2.4" evidence="5"/>
<keyword evidence="3" id="KW-0413">Isomerase</keyword>
<reference evidence="8" key="1">
    <citation type="submission" date="2020-11" db="EMBL/GenBank/DDBJ databases">
        <authorList>
            <consortium name="DOE Joint Genome Institute"/>
            <person name="Ahrendt S."/>
            <person name="Riley R."/>
            <person name="Andreopoulos W."/>
            <person name="Labutti K."/>
            <person name="Pangilinan J."/>
            <person name="Ruiz-Duenas F.J."/>
            <person name="Barrasa J.M."/>
            <person name="Sanchez-Garcia M."/>
            <person name="Camarero S."/>
            <person name="Miyauchi S."/>
            <person name="Serrano A."/>
            <person name="Linde D."/>
            <person name="Babiker R."/>
            <person name="Drula E."/>
            <person name="Ayuso-Fernandez I."/>
            <person name="Pacheco R."/>
            <person name="Padilla G."/>
            <person name="Ferreira P."/>
            <person name="Barriuso J."/>
            <person name="Kellner H."/>
            <person name="Castanera R."/>
            <person name="Alfaro M."/>
            <person name="Ramirez L."/>
            <person name="Pisabarro A.G."/>
            <person name="Kuo A."/>
            <person name="Tritt A."/>
            <person name="Lipzen A."/>
            <person name="He G."/>
            <person name="Yan M."/>
            <person name="Ng V."/>
            <person name="Cullen D."/>
            <person name="Martin F."/>
            <person name="Rosso M.-N."/>
            <person name="Henrissat B."/>
            <person name="Hibbett D."/>
            <person name="Martinez A.T."/>
            <person name="Grigoriev I.V."/>
        </authorList>
    </citation>
    <scope>NUCLEOTIDE SEQUENCE</scope>
    <source>
        <strain evidence="8">CIRM-BRFM 674</strain>
    </source>
</reference>
<dbReference type="GO" id="GO:0005524">
    <property type="term" value="F:ATP binding"/>
    <property type="evidence" value="ECO:0007669"/>
    <property type="project" value="InterPro"/>
</dbReference>
<keyword evidence="9" id="KW-1185">Reference proteome</keyword>
<dbReference type="GO" id="GO:0006281">
    <property type="term" value="P:DNA repair"/>
    <property type="evidence" value="ECO:0007669"/>
    <property type="project" value="TreeGrafter"/>
</dbReference>
<accession>A0A9P5YSN1</accession>
<dbReference type="Pfam" id="PF00270">
    <property type="entry name" value="DEAD"/>
    <property type="match status" value="1"/>
</dbReference>
<name>A0A9P5YSN1_9AGAR</name>
<dbReference type="PROSITE" id="PS51192">
    <property type="entry name" value="HELICASE_ATP_BIND_1"/>
    <property type="match status" value="1"/>
</dbReference>
<protein>
    <recommendedName>
        <fullName evidence="5">DNA 3'-5' helicase</fullName>
        <ecNumber evidence="5">5.6.2.4</ecNumber>
    </recommendedName>
</protein>
<dbReference type="GO" id="GO:0005737">
    <property type="term" value="C:cytoplasm"/>
    <property type="evidence" value="ECO:0007669"/>
    <property type="project" value="TreeGrafter"/>
</dbReference>
<dbReference type="Proteomes" id="UP000807469">
    <property type="component" value="Unassembled WGS sequence"/>
</dbReference>
<proteinExistence type="inferred from homology"/>
<organism evidence="8 9">
    <name type="scientific">Pholiota conissans</name>
    <dbReference type="NCBI Taxonomy" id="109636"/>
    <lineage>
        <taxon>Eukaryota</taxon>
        <taxon>Fungi</taxon>
        <taxon>Dikarya</taxon>
        <taxon>Basidiomycota</taxon>
        <taxon>Agaricomycotina</taxon>
        <taxon>Agaricomycetes</taxon>
        <taxon>Agaricomycetidae</taxon>
        <taxon>Agaricales</taxon>
        <taxon>Agaricineae</taxon>
        <taxon>Strophariaceae</taxon>
        <taxon>Pholiota</taxon>
    </lineage>
</organism>
<sequence length="328" mass="36654">MVSNSEAQAQDRARSYRNLQHARDAASASAGYDSHETRTRIHALFRERFGSDAREWQVDVTEALLLGLDCLVIVGTGGGKTMPFMMPLMLDPMSKSIILSPLKILQLDQTSRFRKMGITAAAVNGDTWSENLHEKLKDGAFQGILASPEMCLKHAEFRGLLTNSSFQGIKTLAVDEAHCISQWGGDFRPTYSELAKLRAFFPPHIPVLATTATANSQCLREIRSCLGIDPTTSFYLNLGNDRPNISYHVHQISSTKDLDAIRPHLSHTVPSPSARSHLPKTIVFVNAVLLSQIAAREIQQWFPNHLRKCVDYLHAHRSPQAKQRVMDW</sequence>
<comment type="catalytic activity">
    <reaction evidence="4">
        <text>Couples ATP hydrolysis with the unwinding of duplex DNA by translocating in the 3'-5' direction.</text>
        <dbReference type="EC" id="5.6.2.4"/>
    </reaction>
</comment>
<dbReference type="GO" id="GO:0043138">
    <property type="term" value="F:3'-5' DNA helicase activity"/>
    <property type="evidence" value="ECO:0007669"/>
    <property type="project" value="UniProtKB-EC"/>
</dbReference>
<dbReference type="AlphaFoldDB" id="A0A9P5YSN1"/>
<comment type="caution">
    <text evidence="8">The sequence shown here is derived from an EMBL/GenBank/DDBJ whole genome shotgun (WGS) entry which is preliminary data.</text>
</comment>
<dbReference type="EMBL" id="MU155460">
    <property type="protein sequence ID" value="KAF9473221.1"/>
    <property type="molecule type" value="Genomic_DNA"/>
</dbReference>
<evidence type="ECO:0000256" key="4">
    <source>
        <dbReference type="ARBA" id="ARBA00034617"/>
    </source>
</evidence>
<dbReference type="OrthoDB" id="2499463at2759"/>
<keyword evidence="8" id="KW-0378">Hydrolase</keyword>
<dbReference type="InterPro" id="IPR027417">
    <property type="entry name" value="P-loop_NTPase"/>
</dbReference>